<evidence type="ECO:0000256" key="5">
    <source>
        <dbReference type="ARBA" id="ARBA00023136"/>
    </source>
</evidence>
<feature type="transmembrane region" description="Helical" evidence="6">
    <location>
        <begin position="131"/>
        <end position="150"/>
    </location>
</feature>
<feature type="transmembrane region" description="Helical" evidence="6">
    <location>
        <begin position="162"/>
        <end position="184"/>
    </location>
</feature>
<comment type="subcellular location">
    <subcellularLocation>
        <location evidence="1">Cell membrane</location>
        <topology evidence="1">Multi-pass membrane protein</topology>
    </subcellularLocation>
</comment>
<dbReference type="PANTHER" id="PTHR30294:SF29">
    <property type="entry name" value="MULTIDRUG ABC TRANSPORTER PERMEASE YBHS-RELATED"/>
    <property type="match status" value="1"/>
</dbReference>
<protein>
    <submittedName>
        <fullName evidence="7">ABC transporter permease subunit</fullName>
    </submittedName>
</protein>
<dbReference type="PANTHER" id="PTHR30294">
    <property type="entry name" value="MEMBRANE COMPONENT OF ABC TRANSPORTER YHHJ-RELATED"/>
    <property type="match status" value="1"/>
</dbReference>
<feature type="transmembrane region" description="Helical" evidence="6">
    <location>
        <begin position="94"/>
        <end position="119"/>
    </location>
</feature>
<gene>
    <name evidence="7" type="ORF">HHL09_21410</name>
</gene>
<dbReference type="EMBL" id="CP051774">
    <property type="protein sequence ID" value="QJE98231.1"/>
    <property type="molecule type" value="Genomic_DNA"/>
</dbReference>
<dbReference type="InterPro" id="IPR051449">
    <property type="entry name" value="ABC-2_transporter_component"/>
</dbReference>
<evidence type="ECO:0000256" key="1">
    <source>
        <dbReference type="ARBA" id="ARBA00004651"/>
    </source>
</evidence>
<keyword evidence="2" id="KW-1003">Cell membrane</keyword>
<evidence type="ECO:0000256" key="3">
    <source>
        <dbReference type="ARBA" id="ARBA00022692"/>
    </source>
</evidence>
<dbReference type="RefSeq" id="WP_169456690.1">
    <property type="nucleotide sequence ID" value="NZ_CP051774.1"/>
</dbReference>
<dbReference type="Pfam" id="PF12679">
    <property type="entry name" value="ABC2_membrane_2"/>
    <property type="match status" value="1"/>
</dbReference>
<keyword evidence="4 6" id="KW-1133">Transmembrane helix</keyword>
<dbReference type="GO" id="GO:0005886">
    <property type="term" value="C:plasma membrane"/>
    <property type="evidence" value="ECO:0007669"/>
    <property type="project" value="UniProtKB-SubCell"/>
</dbReference>
<dbReference type="Proteomes" id="UP000501812">
    <property type="component" value="Chromosome"/>
</dbReference>
<proteinExistence type="predicted"/>
<evidence type="ECO:0000256" key="4">
    <source>
        <dbReference type="ARBA" id="ARBA00022989"/>
    </source>
</evidence>
<keyword evidence="3 6" id="KW-0812">Transmembrane</keyword>
<name>A0A858RNQ0_9BACT</name>
<feature type="transmembrane region" description="Helical" evidence="6">
    <location>
        <begin position="20"/>
        <end position="42"/>
    </location>
</feature>
<feature type="transmembrane region" description="Helical" evidence="6">
    <location>
        <begin position="54"/>
        <end position="74"/>
    </location>
</feature>
<dbReference type="KEGG" id="luo:HHL09_21410"/>
<keyword evidence="5 6" id="KW-0472">Membrane</keyword>
<accession>A0A858RNQ0</accession>
<feature type="transmembrane region" description="Helical" evidence="6">
    <location>
        <begin position="221"/>
        <end position="241"/>
    </location>
</feature>
<evidence type="ECO:0000313" key="7">
    <source>
        <dbReference type="EMBL" id="QJE98231.1"/>
    </source>
</evidence>
<evidence type="ECO:0000256" key="2">
    <source>
        <dbReference type="ARBA" id="ARBA00022475"/>
    </source>
</evidence>
<evidence type="ECO:0000256" key="6">
    <source>
        <dbReference type="SAM" id="Phobius"/>
    </source>
</evidence>
<keyword evidence="8" id="KW-1185">Reference proteome</keyword>
<sequence>MKHVWTIFKRELGSYFSHPIAYAVIVVFLILSMIFAFSMGSFMTVQDASLTYSFFTYLPFVLMVLVPAVGMRLLSEEQRTGTIELLGTMPIPMWSVIFGKFLAAATVWVVALLLTFPIWITVNWLGDPDNLTIICGYIGAILLAGCYLSVTLLVSAFTRDQVICLIISSAVCVLLTLGTFDFFVRFYVDTFGANVANAITALGPWEHFMSLARGAFRLQDAVWFGSITLGCLLGTSTILTAKRA</sequence>
<reference evidence="7 8" key="1">
    <citation type="submission" date="2020-04" db="EMBL/GenBank/DDBJ databases">
        <title>Luteolibacter sp. G-1-1-1 isolated from soil.</title>
        <authorList>
            <person name="Dahal R.H."/>
        </authorList>
    </citation>
    <scope>NUCLEOTIDE SEQUENCE [LARGE SCALE GENOMIC DNA]</scope>
    <source>
        <strain evidence="7 8">G-1-1-1</strain>
    </source>
</reference>
<organism evidence="7 8">
    <name type="scientific">Luteolibacter luteus</name>
    <dbReference type="NCBI Taxonomy" id="2728835"/>
    <lineage>
        <taxon>Bacteria</taxon>
        <taxon>Pseudomonadati</taxon>
        <taxon>Verrucomicrobiota</taxon>
        <taxon>Verrucomicrobiia</taxon>
        <taxon>Verrucomicrobiales</taxon>
        <taxon>Verrucomicrobiaceae</taxon>
        <taxon>Luteolibacter</taxon>
    </lineage>
</organism>
<dbReference type="AlphaFoldDB" id="A0A858RNQ0"/>
<dbReference type="GO" id="GO:0140359">
    <property type="term" value="F:ABC-type transporter activity"/>
    <property type="evidence" value="ECO:0007669"/>
    <property type="project" value="InterPro"/>
</dbReference>
<evidence type="ECO:0000313" key="8">
    <source>
        <dbReference type="Proteomes" id="UP000501812"/>
    </source>
</evidence>